<dbReference type="VEuPathDB" id="FungiDB:MELLADRAFT_108202"/>
<protein>
    <submittedName>
        <fullName evidence="1">Uncharacterized protein</fullName>
    </submittedName>
</protein>
<organism evidence="2">
    <name type="scientific">Melampsora larici-populina (strain 98AG31 / pathotype 3-4-7)</name>
    <name type="common">Poplar leaf rust fungus</name>
    <dbReference type="NCBI Taxonomy" id="747676"/>
    <lineage>
        <taxon>Eukaryota</taxon>
        <taxon>Fungi</taxon>
        <taxon>Dikarya</taxon>
        <taxon>Basidiomycota</taxon>
        <taxon>Pucciniomycotina</taxon>
        <taxon>Pucciniomycetes</taxon>
        <taxon>Pucciniales</taxon>
        <taxon>Melampsoraceae</taxon>
        <taxon>Melampsora</taxon>
    </lineage>
</organism>
<gene>
    <name evidence="1" type="ORF">MELLADRAFT_108202</name>
</gene>
<dbReference type="HOGENOM" id="CLU_1042357_0_0_1"/>
<name>F4RSB1_MELLP</name>
<dbReference type="AlphaFoldDB" id="F4RSB1"/>
<evidence type="ECO:0000313" key="2">
    <source>
        <dbReference type="Proteomes" id="UP000001072"/>
    </source>
</evidence>
<keyword evidence="2" id="KW-1185">Reference proteome</keyword>
<dbReference type="Proteomes" id="UP000001072">
    <property type="component" value="Unassembled WGS sequence"/>
</dbReference>
<sequence>MLDYLADTYEDKAKDFLVKLKSKFNPDIVLERVTCLTGYLNEFMLPKSGINTLEKTASYKICFYILLTFLKETQQLKSLEHIKASLSKFCKTSIPNHIKDLGEKWSVDNLLKLYTYKIIELRTGNVDFDVDQDESTRVIIQFQDYMNKRETWSLDLQTKLLQFWTPRMNLFGIMQKEINWWPEIDKILVSEGDSVIHLLDCLEARVKSLNQTNPNLEAILESYLKFLHEFCNYTSIEDHALHAFFTQVDHPRLGSISCGVIKSGKMP</sequence>
<dbReference type="RefSeq" id="XP_007412161.1">
    <property type="nucleotide sequence ID" value="XM_007412099.1"/>
</dbReference>
<accession>F4RSB1</accession>
<reference evidence="2" key="1">
    <citation type="journal article" date="2011" name="Proc. Natl. Acad. Sci. U.S.A.">
        <title>Obligate biotrophy features unraveled by the genomic analysis of rust fungi.</title>
        <authorList>
            <person name="Duplessis S."/>
            <person name="Cuomo C.A."/>
            <person name="Lin Y.-C."/>
            <person name="Aerts A."/>
            <person name="Tisserant E."/>
            <person name="Veneault-Fourrey C."/>
            <person name="Joly D.L."/>
            <person name="Hacquard S."/>
            <person name="Amselem J."/>
            <person name="Cantarel B.L."/>
            <person name="Chiu R."/>
            <person name="Coutinho P.M."/>
            <person name="Feau N."/>
            <person name="Field M."/>
            <person name="Frey P."/>
            <person name="Gelhaye E."/>
            <person name="Goldberg J."/>
            <person name="Grabherr M.G."/>
            <person name="Kodira C.D."/>
            <person name="Kohler A."/>
            <person name="Kuees U."/>
            <person name="Lindquist E.A."/>
            <person name="Lucas S.M."/>
            <person name="Mago R."/>
            <person name="Mauceli E."/>
            <person name="Morin E."/>
            <person name="Murat C."/>
            <person name="Pangilinan J.L."/>
            <person name="Park R."/>
            <person name="Pearson M."/>
            <person name="Quesneville H."/>
            <person name="Rouhier N."/>
            <person name="Sakthikumar S."/>
            <person name="Salamov A.A."/>
            <person name="Schmutz J."/>
            <person name="Selles B."/>
            <person name="Shapiro H."/>
            <person name="Tanguay P."/>
            <person name="Tuskan G.A."/>
            <person name="Henrissat B."/>
            <person name="Van de Peer Y."/>
            <person name="Rouze P."/>
            <person name="Ellis J.G."/>
            <person name="Dodds P.N."/>
            <person name="Schein J.E."/>
            <person name="Zhong S."/>
            <person name="Hamelin R.C."/>
            <person name="Grigoriev I.V."/>
            <person name="Szabo L.J."/>
            <person name="Martin F."/>
        </authorList>
    </citation>
    <scope>NUCLEOTIDE SEQUENCE [LARGE SCALE GENOMIC DNA]</scope>
    <source>
        <strain evidence="2">98AG31 / pathotype 3-4-7</strain>
    </source>
</reference>
<dbReference type="OrthoDB" id="10380097at2759"/>
<dbReference type="InParanoid" id="F4RSB1"/>
<dbReference type="GeneID" id="18923411"/>
<proteinExistence type="predicted"/>
<dbReference type="KEGG" id="mlr:MELLADRAFT_108202"/>
<dbReference type="EMBL" id="GL883117">
    <property type="protein sequence ID" value="EGG04722.1"/>
    <property type="molecule type" value="Genomic_DNA"/>
</dbReference>
<evidence type="ECO:0000313" key="1">
    <source>
        <dbReference type="EMBL" id="EGG04722.1"/>
    </source>
</evidence>